<dbReference type="InParanoid" id="A0A0D0D7A7"/>
<reference evidence="2" key="2">
    <citation type="submission" date="2015-01" db="EMBL/GenBank/DDBJ databases">
        <title>Evolutionary Origins and Diversification of the Mycorrhizal Mutualists.</title>
        <authorList>
            <consortium name="DOE Joint Genome Institute"/>
            <consortium name="Mycorrhizal Genomics Consortium"/>
            <person name="Kohler A."/>
            <person name="Kuo A."/>
            <person name="Nagy L.G."/>
            <person name="Floudas D."/>
            <person name="Copeland A."/>
            <person name="Barry K.W."/>
            <person name="Cichocki N."/>
            <person name="Veneault-Fourrey C."/>
            <person name="LaButti K."/>
            <person name="Lindquist E.A."/>
            <person name="Lipzen A."/>
            <person name="Lundell T."/>
            <person name="Morin E."/>
            <person name="Murat C."/>
            <person name="Riley R."/>
            <person name="Ohm R."/>
            <person name="Sun H."/>
            <person name="Tunlid A."/>
            <person name="Henrissat B."/>
            <person name="Grigoriev I.V."/>
            <person name="Hibbett D.S."/>
            <person name="Martin F."/>
        </authorList>
    </citation>
    <scope>NUCLEOTIDE SEQUENCE [LARGE SCALE GENOMIC DNA]</scope>
    <source>
        <strain evidence="2">Ve08.2h10</strain>
    </source>
</reference>
<name>A0A0D0D7A7_9AGAM</name>
<gene>
    <name evidence="1" type="ORF">PAXRUDRAFT_829643</name>
</gene>
<evidence type="ECO:0000313" key="1">
    <source>
        <dbReference type="EMBL" id="KIK92782.1"/>
    </source>
</evidence>
<reference evidence="1 2" key="1">
    <citation type="submission" date="2014-04" db="EMBL/GenBank/DDBJ databases">
        <authorList>
            <consortium name="DOE Joint Genome Institute"/>
            <person name="Kuo A."/>
            <person name="Kohler A."/>
            <person name="Jargeat P."/>
            <person name="Nagy L.G."/>
            <person name="Floudas D."/>
            <person name="Copeland A."/>
            <person name="Barry K.W."/>
            <person name="Cichocki N."/>
            <person name="Veneault-Fourrey C."/>
            <person name="LaButti K."/>
            <person name="Lindquist E.A."/>
            <person name="Lipzen A."/>
            <person name="Lundell T."/>
            <person name="Morin E."/>
            <person name="Murat C."/>
            <person name="Sun H."/>
            <person name="Tunlid A."/>
            <person name="Henrissat B."/>
            <person name="Grigoriev I.V."/>
            <person name="Hibbett D.S."/>
            <person name="Martin F."/>
            <person name="Nordberg H.P."/>
            <person name="Cantor M.N."/>
            <person name="Hua S.X."/>
        </authorList>
    </citation>
    <scope>NUCLEOTIDE SEQUENCE [LARGE SCALE GENOMIC DNA]</scope>
    <source>
        <strain evidence="1 2">Ve08.2h10</strain>
    </source>
</reference>
<sequence>MLHFKLIWGGSRRPTDTKVFPVLTGADNCRFAGFGRINSDPLRLETGEWCRPKSGDRSCDPRLELWSTSTRTRTYRLQYGVKPEGLNFRISNVGVDAIATA</sequence>
<protein>
    <submittedName>
        <fullName evidence="1">Uncharacterized protein</fullName>
    </submittedName>
</protein>
<dbReference type="Proteomes" id="UP000054538">
    <property type="component" value="Unassembled WGS sequence"/>
</dbReference>
<accession>A0A0D0D7A7</accession>
<organism evidence="1 2">
    <name type="scientific">Paxillus rubicundulus Ve08.2h10</name>
    <dbReference type="NCBI Taxonomy" id="930991"/>
    <lineage>
        <taxon>Eukaryota</taxon>
        <taxon>Fungi</taxon>
        <taxon>Dikarya</taxon>
        <taxon>Basidiomycota</taxon>
        <taxon>Agaricomycotina</taxon>
        <taxon>Agaricomycetes</taxon>
        <taxon>Agaricomycetidae</taxon>
        <taxon>Boletales</taxon>
        <taxon>Paxilineae</taxon>
        <taxon>Paxillaceae</taxon>
        <taxon>Paxillus</taxon>
    </lineage>
</organism>
<proteinExistence type="predicted"/>
<dbReference type="AlphaFoldDB" id="A0A0D0D7A7"/>
<evidence type="ECO:0000313" key="2">
    <source>
        <dbReference type="Proteomes" id="UP000054538"/>
    </source>
</evidence>
<keyword evidence="2" id="KW-1185">Reference proteome</keyword>
<dbReference type="HOGENOM" id="CLU_2292573_0_0_1"/>
<dbReference type="EMBL" id="KN825244">
    <property type="protein sequence ID" value="KIK92782.1"/>
    <property type="molecule type" value="Genomic_DNA"/>
</dbReference>